<dbReference type="InterPro" id="IPR001310">
    <property type="entry name" value="Histidine_triad_HIT"/>
</dbReference>
<evidence type="ECO:0000256" key="3">
    <source>
        <dbReference type="PROSITE-ProRule" id="PRU00464"/>
    </source>
</evidence>
<evidence type="ECO:0000259" key="4">
    <source>
        <dbReference type="PROSITE" id="PS51084"/>
    </source>
</evidence>
<evidence type="ECO:0000313" key="6">
    <source>
        <dbReference type="Proteomes" id="UP000240322"/>
    </source>
</evidence>
<comment type="caution">
    <text evidence="5">The sequence shown here is derived from an EMBL/GenBank/DDBJ whole genome shotgun (WGS) entry which is preliminary data.</text>
</comment>
<dbReference type="PANTHER" id="PTHR46648:SF1">
    <property type="entry name" value="ADENOSINE 5'-MONOPHOSPHORAMIDASE HNT1"/>
    <property type="match status" value="1"/>
</dbReference>
<dbReference type="InterPro" id="IPR011146">
    <property type="entry name" value="HIT-like"/>
</dbReference>
<proteinExistence type="predicted"/>
<feature type="short sequence motif" description="Histidine triad motif" evidence="2 3">
    <location>
        <begin position="97"/>
        <end position="101"/>
    </location>
</feature>
<reference evidence="5 6" key="1">
    <citation type="submission" date="2017-04" db="EMBL/GenBank/DDBJ databases">
        <title>Novel microbial lineages endemic to geothermal iron-oxide mats fill important gaps in the evolutionary history of Archaea.</title>
        <authorList>
            <person name="Jay Z.J."/>
            <person name="Beam J.P."/>
            <person name="Dlakic M."/>
            <person name="Rusch D.B."/>
            <person name="Kozubal M.A."/>
            <person name="Inskeep W.P."/>
        </authorList>
    </citation>
    <scope>NUCLEOTIDE SEQUENCE [LARGE SCALE GENOMIC DNA]</scope>
    <source>
        <strain evidence="5">OSP_D</strain>
    </source>
</reference>
<sequence length="142" mass="15940">MEECIFCSIVQGGSKSFKVYENQGQIAFLDIHPLVRGHTLVVPKKHFDTLIDMDEHSIGQLFNTVKIVAMNLVPAMGAHGFRIMQNNGESAAQVVKHVHVHILPFKLGENSFGLRRLNLSEEELNSIANTIRSSFKERQAKN</sequence>
<dbReference type="InterPro" id="IPR019808">
    <property type="entry name" value="Histidine_triad_CS"/>
</dbReference>
<dbReference type="SUPFAM" id="SSF54197">
    <property type="entry name" value="HIT-like"/>
    <property type="match status" value="1"/>
</dbReference>
<dbReference type="PROSITE" id="PS51084">
    <property type="entry name" value="HIT_2"/>
    <property type="match status" value="1"/>
</dbReference>
<dbReference type="PANTHER" id="PTHR46648">
    <property type="entry name" value="HIT FAMILY PROTEIN 1"/>
    <property type="match status" value="1"/>
</dbReference>
<dbReference type="PRINTS" id="PR00332">
    <property type="entry name" value="HISTRIAD"/>
</dbReference>
<dbReference type="Gene3D" id="3.30.428.10">
    <property type="entry name" value="HIT-like"/>
    <property type="match status" value="1"/>
</dbReference>
<dbReference type="Pfam" id="PF01230">
    <property type="entry name" value="HIT"/>
    <property type="match status" value="1"/>
</dbReference>
<dbReference type="EMBL" id="NEXE01000008">
    <property type="protein sequence ID" value="PSN92209.1"/>
    <property type="molecule type" value="Genomic_DNA"/>
</dbReference>
<dbReference type="GO" id="GO:0003824">
    <property type="term" value="F:catalytic activity"/>
    <property type="evidence" value="ECO:0007669"/>
    <property type="project" value="InterPro"/>
</dbReference>
<dbReference type="InterPro" id="IPR036265">
    <property type="entry name" value="HIT-like_sf"/>
</dbReference>
<dbReference type="GO" id="GO:0009117">
    <property type="term" value="P:nucleotide metabolic process"/>
    <property type="evidence" value="ECO:0007669"/>
    <property type="project" value="TreeGrafter"/>
</dbReference>
<dbReference type="Proteomes" id="UP000240322">
    <property type="component" value="Unassembled WGS sequence"/>
</dbReference>
<feature type="domain" description="HIT" evidence="4">
    <location>
        <begin position="5"/>
        <end position="112"/>
    </location>
</feature>
<evidence type="ECO:0000313" key="5">
    <source>
        <dbReference type="EMBL" id="PSN92209.1"/>
    </source>
</evidence>
<gene>
    <name evidence="5" type="ORF">B9Q03_01885</name>
</gene>
<dbReference type="PROSITE" id="PS00892">
    <property type="entry name" value="HIT_1"/>
    <property type="match status" value="1"/>
</dbReference>
<evidence type="ECO:0000256" key="1">
    <source>
        <dbReference type="PIRSR" id="PIRSR601310-1"/>
    </source>
</evidence>
<protein>
    <recommendedName>
        <fullName evidence="4">HIT domain-containing protein</fullName>
    </recommendedName>
</protein>
<feature type="active site" description="Tele-AMP-histidine intermediate" evidence="1">
    <location>
        <position position="99"/>
    </location>
</feature>
<evidence type="ECO:0000256" key="2">
    <source>
        <dbReference type="PIRSR" id="PIRSR601310-3"/>
    </source>
</evidence>
<dbReference type="AlphaFoldDB" id="A0A2R6B0P2"/>
<accession>A0A2R6B0P2</accession>
<organism evidence="5 6">
    <name type="scientific">Candidatus Marsarchaeota G2 archaeon OSP_D</name>
    <dbReference type="NCBI Taxonomy" id="1978157"/>
    <lineage>
        <taxon>Archaea</taxon>
        <taxon>Candidatus Marsarchaeota</taxon>
        <taxon>Candidatus Marsarchaeota group 2</taxon>
    </lineage>
</organism>
<name>A0A2R6B0P2_9ARCH</name>